<dbReference type="Proteomes" id="UP000265000">
    <property type="component" value="Unplaced"/>
</dbReference>
<dbReference type="SMART" id="SM00209">
    <property type="entry name" value="TSP1"/>
    <property type="match status" value="4"/>
</dbReference>
<protein>
    <submittedName>
        <fullName evidence="9">Uncharacterized protein</fullName>
    </submittedName>
</protein>
<evidence type="ECO:0000256" key="2">
    <source>
        <dbReference type="ARBA" id="ARBA00022525"/>
    </source>
</evidence>
<proteinExistence type="predicted"/>
<evidence type="ECO:0000256" key="5">
    <source>
        <dbReference type="ARBA" id="ARBA00022737"/>
    </source>
</evidence>
<evidence type="ECO:0000256" key="7">
    <source>
        <dbReference type="ARBA" id="ARBA00023157"/>
    </source>
</evidence>
<dbReference type="GO" id="GO:0005576">
    <property type="term" value="C:extracellular region"/>
    <property type="evidence" value="ECO:0007669"/>
    <property type="project" value="UniProtKB-SubCell"/>
</dbReference>
<evidence type="ECO:0000313" key="9">
    <source>
        <dbReference type="Ensembl" id="ENSFHEP00000012577.1"/>
    </source>
</evidence>
<dbReference type="InterPro" id="IPR000884">
    <property type="entry name" value="TSP1_rpt"/>
</dbReference>
<dbReference type="GeneTree" id="ENSGT00940000154614"/>
<dbReference type="STRING" id="8078.ENSFHEP00000012577"/>
<keyword evidence="5" id="KW-0677">Repeat</keyword>
<comment type="subcellular location">
    <subcellularLocation>
        <location evidence="1">Secreted</location>
        <location evidence="1">Extracellular space</location>
    </subcellularLocation>
</comment>
<keyword evidence="4" id="KW-0732">Signal</keyword>
<keyword evidence="7" id="KW-1015">Disulfide bond</keyword>
<evidence type="ECO:0000313" key="10">
    <source>
        <dbReference type="Proteomes" id="UP000265000"/>
    </source>
</evidence>
<organism evidence="9 10">
    <name type="scientific">Fundulus heteroclitus</name>
    <name type="common">Killifish</name>
    <name type="synonym">Mummichog</name>
    <dbReference type="NCBI Taxonomy" id="8078"/>
    <lineage>
        <taxon>Eukaryota</taxon>
        <taxon>Metazoa</taxon>
        <taxon>Chordata</taxon>
        <taxon>Craniata</taxon>
        <taxon>Vertebrata</taxon>
        <taxon>Euteleostomi</taxon>
        <taxon>Actinopterygii</taxon>
        <taxon>Neopterygii</taxon>
        <taxon>Teleostei</taxon>
        <taxon>Neoteleostei</taxon>
        <taxon>Acanthomorphata</taxon>
        <taxon>Ovalentaria</taxon>
        <taxon>Atherinomorphae</taxon>
        <taxon>Cyprinodontiformes</taxon>
        <taxon>Fundulidae</taxon>
        <taxon>Fundulus</taxon>
    </lineage>
</organism>
<keyword evidence="3" id="KW-0245">EGF-like domain</keyword>
<dbReference type="InterPro" id="IPR036383">
    <property type="entry name" value="TSP1_rpt_sf"/>
</dbReference>
<keyword evidence="8" id="KW-0325">Glycoprotein</keyword>
<evidence type="ECO:0000256" key="8">
    <source>
        <dbReference type="ARBA" id="ARBA00023180"/>
    </source>
</evidence>
<evidence type="ECO:0000256" key="1">
    <source>
        <dbReference type="ARBA" id="ARBA00004239"/>
    </source>
</evidence>
<evidence type="ECO:0000256" key="6">
    <source>
        <dbReference type="ARBA" id="ARBA00022837"/>
    </source>
</evidence>
<dbReference type="FunFam" id="2.20.100.10:FF:000007">
    <property type="entry name" value="Thrombospondin 1"/>
    <property type="match status" value="1"/>
</dbReference>
<keyword evidence="6" id="KW-0106">Calcium</keyword>
<dbReference type="FunFam" id="2.20.100.10:FF:000002">
    <property type="entry name" value="Unc-5 netrin receptor C"/>
    <property type="match status" value="1"/>
</dbReference>
<dbReference type="PANTHER" id="PTHR22906">
    <property type="entry name" value="PROPERDIN"/>
    <property type="match status" value="1"/>
</dbReference>
<evidence type="ECO:0000256" key="4">
    <source>
        <dbReference type="ARBA" id="ARBA00022729"/>
    </source>
</evidence>
<dbReference type="AlphaFoldDB" id="A0A3Q2PJN0"/>
<dbReference type="Ensembl" id="ENSFHET00000019875.1">
    <property type="protein sequence ID" value="ENSFHEP00000012577.1"/>
    <property type="gene ID" value="ENSFHEG00000000336.1"/>
</dbReference>
<dbReference type="Pfam" id="PF00090">
    <property type="entry name" value="TSP_1"/>
    <property type="match status" value="4"/>
</dbReference>
<dbReference type="Gene3D" id="2.20.100.10">
    <property type="entry name" value="Thrombospondin type-1 (TSP1) repeat"/>
    <property type="match status" value="4"/>
</dbReference>
<dbReference type="SUPFAM" id="SSF82895">
    <property type="entry name" value="TSP-1 type 1 repeat"/>
    <property type="match status" value="4"/>
</dbReference>
<keyword evidence="10" id="KW-1185">Reference proteome</keyword>
<dbReference type="PANTHER" id="PTHR22906:SF43">
    <property type="entry name" value="PROPERDIN"/>
    <property type="match status" value="1"/>
</dbReference>
<dbReference type="PRINTS" id="PR01705">
    <property type="entry name" value="TSP1REPEAT"/>
</dbReference>
<name>A0A3Q2PJN0_FUNHE</name>
<dbReference type="FunFam" id="2.20.100.10:FF:000001">
    <property type="entry name" value="semaphorin-5A isoform X1"/>
    <property type="match status" value="1"/>
</dbReference>
<accession>A0A3Q2PJN0</accession>
<reference evidence="9" key="1">
    <citation type="submission" date="2025-08" db="UniProtKB">
        <authorList>
            <consortium name="Ensembl"/>
        </authorList>
    </citation>
    <scope>IDENTIFICATION</scope>
</reference>
<dbReference type="FunFam" id="2.20.100.10:FF:000067">
    <property type="entry name" value="Hemicentin 1"/>
    <property type="match status" value="1"/>
</dbReference>
<keyword evidence="2" id="KW-0964">Secreted</keyword>
<sequence>MCVATNDAGVLERSVTLTLQSKPLPVSDQRCCDYDVSFAEKKRKGLQGGFSEWTEWGLCSVSCGAGIQKRVRQCDNPLPANGGKPCPGTLWMVTGRSGLRGRSVHTPVVRATKQESGAAVTHPLSTGAVHVWGRRWKLSYAPSDHVQVRRFTVHVAKDDEDVLRETLASQFHFFFLVALVVAGNWGSWLSWSPCSETCGKGIQSRIRLCNNPPAPQHGGRKCEGNDVHTDFCNGDPCPSDWGQWSSWGSCSKTCDGGQMRRYRTCDNPRPAHGGRACAGADLQTQKCSTADLDGNWGLWQPWGGCSASCGGGERTRVRLCNSPSPSNGGRPCPGDPTQLSRCNSHACPGNDMIAKLVIKIYFCIARIFKYRQFVIKDF</sequence>
<dbReference type="InterPro" id="IPR052065">
    <property type="entry name" value="Compl_asym_regulator"/>
</dbReference>
<reference evidence="9" key="2">
    <citation type="submission" date="2025-09" db="UniProtKB">
        <authorList>
            <consortium name="Ensembl"/>
        </authorList>
    </citation>
    <scope>IDENTIFICATION</scope>
</reference>
<evidence type="ECO:0000256" key="3">
    <source>
        <dbReference type="ARBA" id="ARBA00022536"/>
    </source>
</evidence>
<dbReference type="PROSITE" id="PS50092">
    <property type="entry name" value="TSP1"/>
    <property type="match status" value="4"/>
</dbReference>